<proteinExistence type="predicted"/>
<dbReference type="OrthoDB" id="2441780at2759"/>
<evidence type="ECO:0000256" key="2">
    <source>
        <dbReference type="SAM" id="Phobius"/>
    </source>
</evidence>
<reference evidence="3" key="1">
    <citation type="submission" date="2021-06" db="EMBL/GenBank/DDBJ databases">
        <authorList>
            <person name="Kallberg Y."/>
            <person name="Tangrot J."/>
            <person name="Rosling A."/>
        </authorList>
    </citation>
    <scope>NUCLEOTIDE SEQUENCE</scope>
    <source>
        <strain evidence="3">FL966</strain>
    </source>
</reference>
<keyword evidence="4" id="KW-1185">Reference proteome</keyword>
<sequence length="115" mass="12605">MYHIAEIIYTIVNRQSFLNDCLNDPSNNSTYTSSDLNDICVNSYNVTLISAVIGALIDAIVLIYYAMVIASYAASRKSKEILISEGNVNNGSGENTENNENNVSSEKAYAKKIDP</sequence>
<dbReference type="EMBL" id="CAJVQA010008477">
    <property type="protein sequence ID" value="CAG8672408.1"/>
    <property type="molecule type" value="Genomic_DNA"/>
</dbReference>
<feature type="transmembrane region" description="Helical" evidence="2">
    <location>
        <begin position="48"/>
        <end position="74"/>
    </location>
</feature>
<evidence type="ECO:0000313" key="4">
    <source>
        <dbReference type="Proteomes" id="UP000789759"/>
    </source>
</evidence>
<evidence type="ECO:0000313" key="3">
    <source>
        <dbReference type="EMBL" id="CAG8672408.1"/>
    </source>
</evidence>
<keyword evidence="2" id="KW-0472">Membrane</keyword>
<feature type="compositionally biased region" description="Low complexity" evidence="1">
    <location>
        <begin position="86"/>
        <end position="106"/>
    </location>
</feature>
<organism evidence="3 4">
    <name type="scientific">Cetraspora pellucida</name>
    <dbReference type="NCBI Taxonomy" id="1433469"/>
    <lineage>
        <taxon>Eukaryota</taxon>
        <taxon>Fungi</taxon>
        <taxon>Fungi incertae sedis</taxon>
        <taxon>Mucoromycota</taxon>
        <taxon>Glomeromycotina</taxon>
        <taxon>Glomeromycetes</taxon>
        <taxon>Diversisporales</taxon>
        <taxon>Gigasporaceae</taxon>
        <taxon>Cetraspora</taxon>
    </lineage>
</organism>
<keyword evidence="2" id="KW-1133">Transmembrane helix</keyword>
<protein>
    <submittedName>
        <fullName evidence="3">22624_t:CDS:1</fullName>
    </submittedName>
</protein>
<dbReference type="AlphaFoldDB" id="A0A9N9HFX7"/>
<dbReference type="Proteomes" id="UP000789759">
    <property type="component" value="Unassembled WGS sequence"/>
</dbReference>
<accession>A0A9N9HFX7</accession>
<keyword evidence="2" id="KW-0812">Transmembrane</keyword>
<name>A0A9N9HFX7_9GLOM</name>
<gene>
    <name evidence="3" type="ORF">CPELLU_LOCUS10344</name>
</gene>
<comment type="caution">
    <text evidence="3">The sequence shown here is derived from an EMBL/GenBank/DDBJ whole genome shotgun (WGS) entry which is preliminary data.</text>
</comment>
<feature type="region of interest" description="Disordered" evidence="1">
    <location>
        <begin position="86"/>
        <end position="115"/>
    </location>
</feature>
<evidence type="ECO:0000256" key="1">
    <source>
        <dbReference type="SAM" id="MobiDB-lite"/>
    </source>
</evidence>